<dbReference type="OrthoDB" id="4061733at2759"/>
<dbReference type="InterPro" id="IPR001142">
    <property type="entry name" value="DUP/COS"/>
</dbReference>
<protein>
    <submittedName>
        <fullName evidence="2">DUP240 family protein MST28</fullName>
    </submittedName>
</protein>
<proteinExistence type="predicted"/>
<dbReference type="RefSeq" id="XP_033764485.1">
    <property type="nucleotide sequence ID" value="XM_033908594.1"/>
</dbReference>
<dbReference type="GeneID" id="54628672"/>
<accession>A0A8B8UKX4</accession>
<organism evidence="2">
    <name type="scientific">Saccharomyces paradoxus</name>
    <name type="common">Yeast</name>
    <name type="synonym">Saccharomyces douglasii</name>
    <dbReference type="NCBI Taxonomy" id="27291"/>
    <lineage>
        <taxon>Eukaryota</taxon>
        <taxon>Fungi</taxon>
        <taxon>Dikarya</taxon>
        <taxon>Ascomycota</taxon>
        <taxon>Saccharomycotina</taxon>
        <taxon>Saccharomycetes</taxon>
        <taxon>Saccharomycetales</taxon>
        <taxon>Saccharomycetaceae</taxon>
        <taxon>Saccharomyces</taxon>
    </lineage>
</organism>
<reference evidence="2" key="2">
    <citation type="submission" date="2020-01" db="EMBL/GenBank/DDBJ databases">
        <title>Population-level Yeast Reference Genomes.</title>
        <authorList>
            <person name="Yue J.-X."/>
        </authorList>
    </citation>
    <scope>NUCLEOTIDE SEQUENCE</scope>
    <source>
        <strain evidence="2">CBS432</strain>
    </source>
</reference>
<reference evidence="2" key="3">
    <citation type="submission" date="2025-07" db="EMBL/GenBank/DDBJ databases">
        <authorList>
            <consortium name="NCBI Genome Project"/>
        </authorList>
    </citation>
    <scope>NUCLEOTIDE SEQUENCE</scope>
    <source>
        <strain evidence="2">CBS432</strain>
    </source>
</reference>
<name>A0A8B8UKX4_SACPA</name>
<gene>
    <name evidence="2" type="primary">MST28</name>
    <name evidence="2" type="ORF">SPAR_A00770</name>
</gene>
<feature type="transmembrane region" description="Helical" evidence="1">
    <location>
        <begin position="51"/>
        <end position="69"/>
    </location>
</feature>
<keyword evidence="1" id="KW-0472">Membrane</keyword>
<evidence type="ECO:0000313" key="2">
    <source>
        <dbReference type="RefSeq" id="XP_033764485.1"/>
    </source>
</evidence>
<dbReference type="KEGG" id="spao:SPAR_A00770"/>
<keyword evidence="1" id="KW-0812">Transmembrane</keyword>
<reference evidence="2" key="1">
    <citation type="journal article" date="2017" name="Nat. Genet.">
        <title>Contrasting evolutionary genome dynamics between domesticated and wild yeasts.</title>
        <authorList>
            <person name="Yue J.X."/>
            <person name="Li J."/>
            <person name="Aigrain L."/>
            <person name="Hallin J."/>
            <person name="Persson K."/>
            <person name="Oliver K."/>
            <person name="Bergstrom A."/>
            <person name="Coupland P."/>
            <person name="Warringer J."/>
            <person name="Lagomarsino M.C."/>
            <person name="Fischer G."/>
            <person name="Durbin R."/>
            <person name="Liti G."/>
        </authorList>
    </citation>
    <scope>NUCLEOTIDE SEQUENCE</scope>
    <source>
        <strain evidence="2">CBS432</strain>
    </source>
</reference>
<reference evidence="2" key="4">
    <citation type="submission" date="2025-08" db="UniProtKB">
        <authorList>
            <consortium name="RefSeq"/>
        </authorList>
    </citation>
    <scope>IDENTIFICATION</scope>
    <source>
        <strain evidence="2">CBS432</strain>
    </source>
</reference>
<dbReference type="AlphaFoldDB" id="A0A8B8UKX4"/>
<dbReference type="VEuPathDB" id="FungiDB:SPAR_A00770"/>
<dbReference type="Pfam" id="PF00674">
    <property type="entry name" value="DUP"/>
    <property type="match status" value="1"/>
</dbReference>
<sequence length="240" mass="27061">MEAPSEITDSKSDTSKGLDAQLIEKNVALPKDIFRSYLSYLIYDMLHYKPIMVLGAVSVGSVLSIVFLHDNIACVVISAVLAGISLFALMILGDGYLKPVSRRDFSAELLVEVITRKPAVEGKEWKIITYKMNQYLFNHGQWHTPYYFYGDENCYRYFLSLIEGTTAKKQTPTSIGYSTGTQLNSSVTAESEDAIESVPPSPGLNYQNFLLKAAEIEQQAQENYWRRRHPNIDALLKKTK</sequence>
<evidence type="ECO:0000256" key="1">
    <source>
        <dbReference type="SAM" id="Phobius"/>
    </source>
</evidence>
<feature type="transmembrane region" description="Helical" evidence="1">
    <location>
        <begin position="75"/>
        <end position="97"/>
    </location>
</feature>
<keyword evidence="1" id="KW-1133">Transmembrane helix</keyword>